<evidence type="ECO:0000313" key="2">
    <source>
        <dbReference type="Proteomes" id="UP000790377"/>
    </source>
</evidence>
<comment type="caution">
    <text evidence="1">The sequence shown here is derived from an EMBL/GenBank/DDBJ whole genome shotgun (WGS) entry which is preliminary data.</text>
</comment>
<gene>
    <name evidence="1" type="ORF">BJ138DRAFT_1085453</name>
</gene>
<reference evidence="1" key="1">
    <citation type="journal article" date="2021" name="New Phytol.">
        <title>Evolutionary innovations through gain and loss of genes in the ectomycorrhizal Boletales.</title>
        <authorList>
            <person name="Wu G."/>
            <person name="Miyauchi S."/>
            <person name="Morin E."/>
            <person name="Kuo A."/>
            <person name="Drula E."/>
            <person name="Varga T."/>
            <person name="Kohler A."/>
            <person name="Feng B."/>
            <person name="Cao Y."/>
            <person name="Lipzen A."/>
            <person name="Daum C."/>
            <person name="Hundley H."/>
            <person name="Pangilinan J."/>
            <person name="Johnson J."/>
            <person name="Barry K."/>
            <person name="LaButti K."/>
            <person name="Ng V."/>
            <person name="Ahrendt S."/>
            <person name="Min B."/>
            <person name="Choi I.G."/>
            <person name="Park H."/>
            <person name="Plett J.M."/>
            <person name="Magnuson J."/>
            <person name="Spatafora J.W."/>
            <person name="Nagy L.G."/>
            <person name="Henrissat B."/>
            <person name="Grigoriev I.V."/>
            <person name="Yang Z.L."/>
            <person name="Xu J."/>
            <person name="Martin F.M."/>
        </authorList>
    </citation>
    <scope>NUCLEOTIDE SEQUENCE</scope>
    <source>
        <strain evidence="1">ATCC 28755</strain>
    </source>
</reference>
<proteinExistence type="predicted"/>
<dbReference type="Proteomes" id="UP000790377">
    <property type="component" value="Unassembled WGS sequence"/>
</dbReference>
<organism evidence="1 2">
    <name type="scientific">Hygrophoropsis aurantiaca</name>
    <dbReference type="NCBI Taxonomy" id="72124"/>
    <lineage>
        <taxon>Eukaryota</taxon>
        <taxon>Fungi</taxon>
        <taxon>Dikarya</taxon>
        <taxon>Basidiomycota</taxon>
        <taxon>Agaricomycotina</taxon>
        <taxon>Agaricomycetes</taxon>
        <taxon>Agaricomycetidae</taxon>
        <taxon>Boletales</taxon>
        <taxon>Coniophorineae</taxon>
        <taxon>Hygrophoropsidaceae</taxon>
        <taxon>Hygrophoropsis</taxon>
    </lineage>
</organism>
<evidence type="ECO:0000313" key="1">
    <source>
        <dbReference type="EMBL" id="KAH7911531.1"/>
    </source>
</evidence>
<keyword evidence="2" id="KW-1185">Reference proteome</keyword>
<sequence length="236" mass="26125">MALVKLPFIFSAIWGMNKTLTPPNVPSADEQTVPDAGEAILYSFTGWGIILMKSAFWASALGETGALLSPHIPTPPPGLFASLLGGIGRLNVYTPVTPAFLTGAALMTSSGLLRWLCYRTLGRFFTFQLSVRKEHALVTEGPYSIVRHPSYTGMFMGFAGFCVMNGSRRSWLRTSGVLNIPIVRVFGLVAFSVFAMTVACLGMRIPKEDEMLRKKFGDEWENWARHVRYRLIPGVW</sequence>
<accession>A0ACB8AE69</accession>
<dbReference type="EMBL" id="MU267675">
    <property type="protein sequence ID" value="KAH7911531.1"/>
    <property type="molecule type" value="Genomic_DNA"/>
</dbReference>
<name>A0ACB8AE69_9AGAM</name>
<protein>
    <submittedName>
        <fullName evidence="1">Uncharacterized protein</fullName>
    </submittedName>
</protein>